<reference evidence="1 3" key="1">
    <citation type="journal article" date="2017" name="Nature">
        <title>The sunflower genome provides insights into oil metabolism, flowering and Asterid evolution.</title>
        <authorList>
            <person name="Badouin H."/>
            <person name="Gouzy J."/>
            <person name="Grassa C.J."/>
            <person name="Murat F."/>
            <person name="Staton S.E."/>
            <person name="Cottret L."/>
            <person name="Lelandais-Briere C."/>
            <person name="Owens G.L."/>
            <person name="Carrere S."/>
            <person name="Mayjonade B."/>
            <person name="Legrand L."/>
            <person name="Gill N."/>
            <person name="Kane N.C."/>
            <person name="Bowers J.E."/>
            <person name="Hubner S."/>
            <person name="Bellec A."/>
            <person name="Berard A."/>
            <person name="Berges H."/>
            <person name="Blanchet N."/>
            <person name="Boniface M.C."/>
            <person name="Brunel D."/>
            <person name="Catrice O."/>
            <person name="Chaidir N."/>
            <person name="Claudel C."/>
            <person name="Donnadieu C."/>
            <person name="Faraut T."/>
            <person name="Fievet G."/>
            <person name="Helmstetter N."/>
            <person name="King M."/>
            <person name="Knapp S.J."/>
            <person name="Lai Z."/>
            <person name="Le Paslier M.C."/>
            <person name="Lippi Y."/>
            <person name="Lorenzon L."/>
            <person name="Mandel J.R."/>
            <person name="Marage G."/>
            <person name="Marchand G."/>
            <person name="Marquand E."/>
            <person name="Bret-Mestries E."/>
            <person name="Morien E."/>
            <person name="Nambeesan S."/>
            <person name="Nguyen T."/>
            <person name="Pegot-Espagnet P."/>
            <person name="Pouilly N."/>
            <person name="Raftis F."/>
            <person name="Sallet E."/>
            <person name="Schiex T."/>
            <person name="Thomas J."/>
            <person name="Vandecasteele C."/>
            <person name="Vares D."/>
            <person name="Vear F."/>
            <person name="Vautrin S."/>
            <person name="Crespi M."/>
            <person name="Mangin B."/>
            <person name="Burke J.M."/>
            <person name="Salse J."/>
            <person name="Munos S."/>
            <person name="Vincourt P."/>
            <person name="Rieseberg L.H."/>
            <person name="Langlade N.B."/>
        </authorList>
    </citation>
    <scope>NUCLEOTIDE SEQUENCE [LARGE SCALE GENOMIC DNA]</scope>
    <source>
        <strain evidence="3">cv. SF193</strain>
        <tissue evidence="1">Leaves</tissue>
    </source>
</reference>
<accession>A0A251VPM1</accession>
<reference evidence="2" key="2">
    <citation type="submission" date="2017-02" db="EMBL/GenBank/DDBJ databases">
        <title>Sunflower complete genome.</title>
        <authorList>
            <person name="Langlade N."/>
            <person name="Munos S."/>
        </authorList>
    </citation>
    <scope>NUCLEOTIDE SEQUENCE [LARGE SCALE GENOMIC DNA]</scope>
    <source>
        <tissue evidence="2">Leaves</tissue>
    </source>
</reference>
<dbReference type="EMBL" id="MNCJ02000316">
    <property type="protein sequence ID" value="KAF5822582.1"/>
    <property type="molecule type" value="Genomic_DNA"/>
</dbReference>
<protein>
    <submittedName>
        <fullName evidence="2">Uncharacterized protein</fullName>
    </submittedName>
</protein>
<gene>
    <name evidence="2" type="ORF">HannXRQ_Chr01g0019891</name>
    <name evidence="1" type="ORF">HanXRQr2_Chr01g0028261</name>
</gene>
<dbReference type="Gramene" id="mRNA:HanXRQr2_Chr01g0028261">
    <property type="protein sequence ID" value="mRNA:HanXRQr2_Chr01g0028261"/>
    <property type="gene ID" value="HanXRQr2_Chr01g0028261"/>
</dbReference>
<evidence type="ECO:0000313" key="3">
    <source>
        <dbReference type="Proteomes" id="UP000215914"/>
    </source>
</evidence>
<evidence type="ECO:0000313" key="2">
    <source>
        <dbReference type="EMBL" id="OTG37540.1"/>
    </source>
</evidence>
<name>A0A251VPM1_HELAN</name>
<evidence type="ECO:0000313" key="1">
    <source>
        <dbReference type="EMBL" id="KAF5822582.1"/>
    </source>
</evidence>
<reference evidence="1" key="3">
    <citation type="submission" date="2020-06" db="EMBL/GenBank/DDBJ databases">
        <title>Helianthus annuus Genome sequencing and assembly Release 2.</title>
        <authorList>
            <person name="Gouzy J."/>
            <person name="Langlade N."/>
            <person name="Munos S."/>
        </authorList>
    </citation>
    <scope>NUCLEOTIDE SEQUENCE</scope>
    <source>
        <tissue evidence="1">Leaves</tissue>
    </source>
</reference>
<sequence>MFSREAGLYMWRTIPFDKMGWENVSPPHKKAIMSHLRVFRHKLNLTKLGFFVELMLDEK</sequence>
<dbReference type="Proteomes" id="UP000215914">
    <property type="component" value="Chromosome 1"/>
</dbReference>
<keyword evidence="3" id="KW-1185">Reference proteome</keyword>
<dbReference type="InParanoid" id="A0A251VPM1"/>
<organism evidence="2 3">
    <name type="scientific">Helianthus annuus</name>
    <name type="common">Common sunflower</name>
    <dbReference type="NCBI Taxonomy" id="4232"/>
    <lineage>
        <taxon>Eukaryota</taxon>
        <taxon>Viridiplantae</taxon>
        <taxon>Streptophyta</taxon>
        <taxon>Embryophyta</taxon>
        <taxon>Tracheophyta</taxon>
        <taxon>Spermatophyta</taxon>
        <taxon>Magnoliopsida</taxon>
        <taxon>eudicotyledons</taxon>
        <taxon>Gunneridae</taxon>
        <taxon>Pentapetalae</taxon>
        <taxon>asterids</taxon>
        <taxon>campanulids</taxon>
        <taxon>Asterales</taxon>
        <taxon>Asteraceae</taxon>
        <taxon>Asteroideae</taxon>
        <taxon>Heliantheae alliance</taxon>
        <taxon>Heliantheae</taxon>
        <taxon>Helianthus</taxon>
    </lineage>
</organism>
<dbReference type="EMBL" id="CM007890">
    <property type="protein sequence ID" value="OTG37540.1"/>
    <property type="molecule type" value="Genomic_DNA"/>
</dbReference>
<dbReference type="AlphaFoldDB" id="A0A251VPM1"/>
<proteinExistence type="predicted"/>